<name>A0A5C6DXN1_9BACT</name>
<dbReference type="EMBL" id="SJPY01000005">
    <property type="protein sequence ID" value="TWU40151.1"/>
    <property type="molecule type" value="Genomic_DNA"/>
</dbReference>
<accession>A0A5C6DXN1</accession>
<feature type="region of interest" description="Disordered" evidence="1">
    <location>
        <begin position="618"/>
        <end position="643"/>
    </location>
</feature>
<gene>
    <name evidence="4" type="ORF">Q31b_34960</name>
</gene>
<feature type="transmembrane region" description="Helical" evidence="2">
    <location>
        <begin position="60"/>
        <end position="80"/>
    </location>
</feature>
<keyword evidence="2" id="KW-0472">Membrane</keyword>
<dbReference type="InterPro" id="IPR006626">
    <property type="entry name" value="PbH1"/>
</dbReference>
<dbReference type="Proteomes" id="UP000315471">
    <property type="component" value="Unassembled WGS sequence"/>
</dbReference>
<dbReference type="AlphaFoldDB" id="A0A5C6DXN1"/>
<comment type="caution">
    <text evidence="4">The sequence shown here is derived from an EMBL/GenBank/DDBJ whole genome shotgun (WGS) entry which is preliminary data.</text>
</comment>
<keyword evidence="5" id="KW-1185">Reference proteome</keyword>
<sequence length="703" mass="77526">MTKIRLCHKTRSGCERPISRLAASGSIDNTTDIACFAFVASPKKYLLSGRRRSFPKEPSGAHTVAAVIAVFILLWCPSILAAKNLYVDANGGDDTQPGTLDKPFQTLQHATSKMVFGDVCIIKAGVYRETLIPKADGLTFRNFEDDYVLLTGLDTVKGWTRHEGKIWKAGFTRASPPGSFKASMVFVDGQRMNWARTPNEDGDMLNNKDTRLVKVGADTSKRSSILGTVVFEDLPSPAKDAWKGAYFVGLASYNVAAWFTANKGLVQESDGNSLVVKDISWNWMNGASKGRFLGDGYGYLIGHLLALDAETEWHLQDDTLYLYPPAGTDMETARIEARSRILGLDLSGRTGITIEGINFKAAGVKMEASANCVLDRCTFRYASSFSAFREHAWGDYKNGDGGIYISGHHNTVKNCYIGKTWGNGIALWGHHNTLENSIVEHCNWQAERLANISCPGDDNVIQANTVRFGAREGMDLGNGRWVDKYALRALVKFNHVHDLGLLCPDGGLFYVNHQGGGKPLANTEICYNIWHDYPSADSPRPHGGIYLDNMSSGYKIHHNVIRNVISGVHLNDISRDNNTHDVYVYHNTIINCKHAVRMNQGQKGSINTKNVIVQNNRSNGSDFEGTQVDHNQSDMHDRGYVDPRNKDYRLKSISMSIDAGIAIPGINDDAVGAPDLGAYEFQGQDWMAGASIDVPDFPDEKKR</sequence>
<reference evidence="4 5" key="1">
    <citation type="submission" date="2019-02" db="EMBL/GenBank/DDBJ databases">
        <title>Deep-cultivation of Planctomycetes and their phenomic and genomic characterization uncovers novel biology.</title>
        <authorList>
            <person name="Wiegand S."/>
            <person name="Jogler M."/>
            <person name="Boedeker C."/>
            <person name="Pinto D."/>
            <person name="Vollmers J."/>
            <person name="Rivas-Marin E."/>
            <person name="Kohn T."/>
            <person name="Peeters S.H."/>
            <person name="Heuer A."/>
            <person name="Rast P."/>
            <person name="Oberbeckmann S."/>
            <person name="Bunk B."/>
            <person name="Jeske O."/>
            <person name="Meyerdierks A."/>
            <person name="Storesund J.E."/>
            <person name="Kallscheuer N."/>
            <person name="Luecker S."/>
            <person name="Lage O.M."/>
            <person name="Pohl T."/>
            <person name="Merkel B.J."/>
            <person name="Hornburger P."/>
            <person name="Mueller R.-W."/>
            <person name="Bruemmer F."/>
            <person name="Labrenz M."/>
            <person name="Spormann A.M."/>
            <person name="Op Den Camp H."/>
            <person name="Overmann J."/>
            <person name="Amann R."/>
            <person name="Jetten M.S.M."/>
            <person name="Mascher T."/>
            <person name="Medema M.H."/>
            <person name="Devos D.P."/>
            <person name="Kaster A.-K."/>
            <person name="Ovreas L."/>
            <person name="Rohde M."/>
            <person name="Galperin M.Y."/>
            <person name="Jogler C."/>
        </authorList>
    </citation>
    <scope>NUCLEOTIDE SEQUENCE [LARGE SCALE GENOMIC DNA]</scope>
    <source>
        <strain evidence="4 5">Q31b</strain>
    </source>
</reference>
<organism evidence="4 5">
    <name type="scientific">Novipirellula aureliae</name>
    <dbReference type="NCBI Taxonomy" id="2527966"/>
    <lineage>
        <taxon>Bacteria</taxon>
        <taxon>Pseudomonadati</taxon>
        <taxon>Planctomycetota</taxon>
        <taxon>Planctomycetia</taxon>
        <taxon>Pirellulales</taxon>
        <taxon>Pirellulaceae</taxon>
        <taxon>Novipirellula</taxon>
    </lineage>
</organism>
<dbReference type="SMART" id="SM00710">
    <property type="entry name" value="PbH1"/>
    <property type="match status" value="6"/>
</dbReference>
<proteinExistence type="predicted"/>
<evidence type="ECO:0000313" key="5">
    <source>
        <dbReference type="Proteomes" id="UP000315471"/>
    </source>
</evidence>
<keyword evidence="2" id="KW-1133">Transmembrane helix</keyword>
<feature type="compositionally biased region" description="Basic and acidic residues" evidence="1">
    <location>
        <begin position="631"/>
        <end position="643"/>
    </location>
</feature>
<dbReference type="Pfam" id="PF13229">
    <property type="entry name" value="Beta_helix"/>
    <property type="match status" value="1"/>
</dbReference>
<dbReference type="Gene3D" id="2.160.20.10">
    <property type="entry name" value="Single-stranded right-handed beta-helix, Pectin lyase-like"/>
    <property type="match status" value="2"/>
</dbReference>
<dbReference type="OrthoDB" id="9791852at2"/>
<evidence type="ECO:0000256" key="1">
    <source>
        <dbReference type="SAM" id="MobiDB-lite"/>
    </source>
</evidence>
<dbReference type="InterPro" id="IPR012334">
    <property type="entry name" value="Pectin_lyas_fold"/>
</dbReference>
<evidence type="ECO:0000313" key="4">
    <source>
        <dbReference type="EMBL" id="TWU40151.1"/>
    </source>
</evidence>
<dbReference type="PANTHER" id="PTHR36453">
    <property type="entry name" value="SECRETED PROTEIN-RELATED"/>
    <property type="match status" value="1"/>
</dbReference>
<protein>
    <recommendedName>
        <fullName evidence="3">Right handed beta helix domain-containing protein</fullName>
    </recommendedName>
</protein>
<dbReference type="InterPro" id="IPR039448">
    <property type="entry name" value="Beta_helix"/>
</dbReference>
<evidence type="ECO:0000256" key="2">
    <source>
        <dbReference type="SAM" id="Phobius"/>
    </source>
</evidence>
<keyword evidence="2" id="KW-0812">Transmembrane</keyword>
<dbReference type="InterPro" id="IPR011050">
    <property type="entry name" value="Pectin_lyase_fold/virulence"/>
</dbReference>
<feature type="domain" description="Right handed beta helix" evidence="3">
    <location>
        <begin position="346"/>
        <end position="480"/>
    </location>
</feature>
<dbReference type="SUPFAM" id="SSF51126">
    <property type="entry name" value="Pectin lyase-like"/>
    <property type="match status" value="1"/>
</dbReference>
<dbReference type="RefSeq" id="WP_146600762.1">
    <property type="nucleotide sequence ID" value="NZ_SJPY01000005.1"/>
</dbReference>
<dbReference type="PANTHER" id="PTHR36453:SF1">
    <property type="entry name" value="RIGHT HANDED BETA HELIX DOMAIN-CONTAINING PROTEIN"/>
    <property type="match status" value="1"/>
</dbReference>
<evidence type="ECO:0000259" key="3">
    <source>
        <dbReference type="Pfam" id="PF13229"/>
    </source>
</evidence>